<name>A0AAD8IYU3_9APIA</name>
<proteinExistence type="inferred from homology"/>
<keyword evidence="2" id="KW-0240">DNA-directed RNA polymerase</keyword>
<gene>
    <name evidence="2" type="ORF">POM88_012790</name>
</gene>
<dbReference type="PANTHER" id="PTHR10917:SF1">
    <property type="entry name" value="DNA-DIRECTED RNA POLYMERASE I, II"/>
    <property type="match status" value="1"/>
</dbReference>
<reference evidence="2" key="1">
    <citation type="submission" date="2023-02" db="EMBL/GenBank/DDBJ databases">
        <title>Genome of toxic invasive species Heracleum sosnowskyi carries increased number of genes despite the absence of recent whole-genome duplications.</title>
        <authorList>
            <person name="Schelkunov M."/>
            <person name="Shtratnikova V."/>
            <person name="Makarenko M."/>
            <person name="Klepikova A."/>
            <person name="Omelchenko D."/>
            <person name="Novikova G."/>
            <person name="Obukhova E."/>
            <person name="Bogdanov V."/>
            <person name="Penin A."/>
            <person name="Logacheva M."/>
        </authorList>
    </citation>
    <scope>NUCLEOTIDE SEQUENCE</scope>
    <source>
        <strain evidence="2">Hsosn_3</strain>
        <tissue evidence="2">Leaf</tissue>
    </source>
</reference>
<keyword evidence="1" id="KW-0539">Nucleus</keyword>
<sequence length="143" mass="16341">MVQLSFDDVIKVKEIDDKKYDKVSRVTALSEELNMSLVLDVNTEIYPVRVGDRFRMVLSKSLYPDGSTVTEHNPQDKQKSLADKFEYVMHGLLYEMSEDTAGSYPAAEVYVSFGGLQMMLKGDPTKIGNYNVDEKLFLLMRRL</sequence>
<dbReference type="AlphaFoldDB" id="A0AAD8IYU3"/>
<evidence type="ECO:0000313" key="3">
    <source>
        <dbReference type="Proteomes" id="UP001237642"/>
    </source>
</evidence>
<dbReference type="GO" id="GO:0005736">
    <property type="term" value="C:RNA polymerase I complex"/>
    <property type="evidence" value="ECO:0007669"/>
    <property type="project" value="TreeGrafter"/>
</dbReference>
<dbReference type="GO" id="GO:0006351">
    <property type="term" value="P:DNA-templated transcription"/>
    <property type="evidence" value="ECO:0007669"/>
    <property type="project" value="UniProtKB-UniRule"/>
</dbReference>
<dbReference type="SUPFAM" id="SSF50249">
    <property type="entry name" value="Nucleic acid-binding proteins"/>
    <property type="match status" value="1"/>
</dbReference>
<evidence type="ECO:0000313" key="2">
    <source>
        <dbReference type="EMBL" id="KAK1393734.1"/>
    </source>
</evidence>
<dbReference type="EMBL" id="JAUIZM010000003">
    <property type="protein sequence ID" value="KAK1393734.1"/>
    <property type="molecule type" value="Genomic_DNA"/>
</dbReference>
<protein>
    <submittedName>
        <fullName evidence="2">DNA-directed RNA polymerases II and V subunit 8A-like</fullName>
    </submittedName>
</protein>
<dbReference type="GO" id="GO:0005666">
    <property type="term" value="C:RNA polymerase III complex"/>
    <property type="evidence" value="ECO:0007669"/>
    <property type="project" value="TreeGrafter"/>
</dbReference>
<dbReference type="Gene3D" id="2.40.50.140">
    <property type="entry name" value="Nucleic acid-binding proteins"/>
    <property type="match status" value="1"/>
</dbReference>
<dbReference type="GO" id="GO:0005665">
    <property type="term" value="C:RNA polymerase II, core complex"/>
    <property type="evidence" value="ECO:0007669"/>
    <property type="project" value="UniProtKB-UniRule"/>
</dbReference>
<organism evidence="2 3">
    <name type="scientific">Heracleum sosnowskyi</name>
    <dbReference type="NCBI Taxonomy" id="360622"/>
    <lineage>
        <taxon>Eukaryota</taxon>
        <taxon>Viridiplantae</taxon>
        <taxon>Streptophyta</taxon>
        <taxon>Embryophyta</taxon>
        <taxon>Tracheophyta</taxon>
        <taxon>Spermatophyta</taxon>
        <taxon>Magnoliopsida</taxon>
        <taxon>eudicotyledons</taxon>
        <taxon>Gunneridae</taxon>
        <taxon>Pentapetalae</taxon>
        <taxon>asterids</taxon>
        <taxon>campanulids</taxon>
        <taxon>Apiales</taxon>
        <taxon>Apiaceae</taxon>
        <taxon>Apioideae</taxon>
        <taxon>apioid superclade</taxon>
        <taxon>Tordylieae</taxon>
        <taxon>Tordyliinae</taxon>
        <taxon>Heracleum</taxon>
    </lineage>
</organism>
<dbReference type="PANTHER" id="PTHR10917">
    <property type="entry name" value="DNA-DIRECTED RNA POLYMERASES I, II, AND III SUBUNIT RPABC3"/>
    <property type="match status" value="1"/>
</dbReference>
<comment type="similarity">
    <text evidence="1">Belongs to the eukaryotic RPB8 RNA polymerase subunit family.</text>
</comment>
<comment type="caution">
    <text evidence="2">The sequence shown here is derived from an EMBL/GenBank/DDBJ whole genome shotgun (WGS) entry which is preliminary data.</text>
</comment>
<dbReference type="InterPro" id="IPR005570">
    <property type="entry name" value="RPABC3"/>
</dbReference>
<reference evidence="2" key="2">
    <citation type="submission" date="2023-05" db="EMBL/GenBank/DDBJ databases">
        <authorList>
            <person name="Schelkunov M.I."/>
        </authorList>
    </citation>
    <scope>NUCLEOTIDE SEQUENCE</scope>
    <source>
        <strain evidence="2">Hsosn_3</strain>
        <tissue evidence="2">Leaf</tissue>
    </source>
</reference>
<dbReference type="SMART" id="SM00658">
    <property type="entry name" value="RPOL8c"/>
    <property type="match status" value="1"/>
</dbReference>
<accession>A0AAD8IYU3</accession>
<keyword evidence="2" id="KW-0804">Transcription</keyword>
<dbReference type="PIRSF" id="PIRSF000779">
    <property type="entry name" value="RNA_pol_Rpb8"/>
    <property type="match status" value="1"/>
</dbReference>
<dbReference type="Pfam" id="PF03870">
    <property type="entry name" value="RNA_pol_Rpb8"/>
    <property type="match status" value="1"/>
</dbReference>
<evidence type="ECO:0000256" key="1">
    <source>
        <dbReference type="PIRNR" id="PIRNR000779"/>
    </source>
</evidence>
<dbReference type="GO" id="GO:0003899">
    <property type="term" value="F:DNA-directed RNA polymerase activity"/>
    <property type="evidence" value="ECO:0007669"/>
    <property type="project" value="UniProtKB-UniRule"/>
</dbReference>
<dbReference type="Proteomes" id="UP001237642">
    <property type="component" value="Unassembled WGS sequence"/>
</dbReference>
<dbReference type="InterPro" id="IPR012340">
    <property type="entry name" value="NA-bd_OB-fold"/>
</dbReference>
<keyword evidence="3" id="KW-1185">Reference proteome</keyword>